<proteinExistence type="predicted"/>
<comment type="caution">
    <text evidence="1">The sequence shown here is derived from an EMBL/GenBank/DDBJ whole genome shotgun (WGS) entry which is preliminary data.</text>
</comment>
<evidence type="ECO:0000313" key="1">
    <source>
        <dbReference type="EMBL" id="MFC6646158.1"/>
    </source>
</evidence>
<evidence type="ECO:0000313" key="2">
    <source>
        <dbReference type="Proteomes" id="UP001596391"/>
    </source>
</evidence>
<dbReference type="RefSeq" id="WP_263369853.1">
    <property type="nucleotide sequence ID" value="NZ_JAGSYD010000001.1"/>
</dbReference>
<gene>
    <name evidence="1" type="ORF">ACFQBQ_11305</name>
</gene>
<protein>
    <recommendedName>
        <fullName evidence="3">Lipocalin-like domain-containing protein</fullName>
    </recommendedName>
</protein>
<dbReference type="EMBL" id="JBHSWI010000001">
    <property type="protein sequence ID" value="MFC6646158.1"/>
    <property type="molecule type" value="Genomic_DNA"/>
</dbReference>
<dbReference type="Proteomes" id="UP001596391">
    <property type="component" value="Unassembled WGS sequence"/>
</dbReference>
<accession>A0ABW1ZAU0</accession>
<evidence type="ECO:0008006" key="3">
    <source>
        <dbReference type="Google" id="ProtNLM"/>
    </source>
</evidence>
<keyword evidence="2" id="KW-1185">Reference proteome</keyword>
<reference evidence="2" key="1">
    <citation type="journal article" date="2019" name="Int. J. Syst. Evol. Microbiol.">
        <title>The Global Catalogue of Microorganisms (GCM) 10K type strain sequencing project: providing services to taxonomists for standard genome sequencing and annotation.</title>
        <authorList>
            <consortium name="The Broad Institute Genomics Platform"/>
            <consortium name="The Broad Institute Genome Sequencing Center for Infectious Disease"/>
            <person name="Wu L."/>
            <person name="Ma J."/>
        </authorList>
    </citation>
    <scope>NUCLEOTIDE SEQUENCE [LARGE SCALE GENOMIC DNA]</scope>
    <source>
        <strain evidence="2">CGMCC 1.16026</strain>
    </source>
</reference>
<organism evidence="1 2">
    <name type="scientific">Granulicella cerasi</name>
    <dbReference type="NCBI Taxonomy" id="741063"/>
    <lineage>
        <taxon>Bacteria</taxon>
        <taxon>Pseudomonadati</taxon>
        <taxon>Acidobacteriota</taxon>
        <taxon>Terriglobia</taxon>
        <taxon>Terriglobales</taxon>
        <taxon>Acidobacteriaceae</taxon>
        <taxon>Granulicella</taxon>
    </lineage>
</organism>
<name>A0ABW1ZAU0_9BACT</name>
<sequence>MAGVATTSAEPLPSRLQGTWRITRVLPTSNRSCWNRNQAMPLVGSTLTYTPSAMRWQGGEVTLTDIATRTVTANDFSEENPGEAGKSASFTQLGIHAPQVVEVDMQHEDMDITGATTEVPGDSVLIAGPGRIVVSACGVYFEATRTGGVERASIRR</sequence>